<sequence length="165" mass="19018">MLKLLNNCGEWNFQQDQKFQTLQKLLTEIHPDEKILIFTQFADTARYLQECLGKARISQTALVTGKVNDPTSLVYRFSPQSNQQNITPEQEIRILIATDVLSEGQNLQDCRIIINYDLPWAIIRLIQRAGRVDRIGQKASEILCYSFLPAEGVEKLINLRTIRKL</sequence>
<dbReference type="PANTHER" id="PTHR45766">
    <property type="entry name" value="DNA ANNEALING HELICASE AND ENDONUCLEASE ZRANB3 FAMILY MEMBER"/>
    <property type="match status" value="1"/>
</dbReference>
<dbReference type="Proteomes" id="UP000826540">
    <property type="component" value="Chromosome"/>
</dbReference>
<evidence type="ECO:0000259" key="2">
    <source>
        <dbReference type="PROSITE" id="PS51194"/>
    </source>
</evidence>
<proteinExistence type="predicted"/>
<keyword evidence="3" id="KW-0347">Helicase</keyword>
<dbReference type="SUPFAM" id="SSF52540">
    <property type="entry name" value="P-loop containing nucleoside triphosphate hydrolases"/>
    <property type="match status" value="1"/>
</dbReference>
<dbReference type="CDD" id="cd18793">
    <property type="entry name" value="SF2_C_SNF"/>
    <property type="match status" value="1"/>
</dbReference>
<dbReference type="InterPro" id="IPR001650">
    <property type="entry name" value="Helicase_C-like"/>
</dbReference>
<keyword evidence="4" id="KW-1185">Reference proteome</keyword>
<reference evidence="3 4" key="1">
    <citation type="journal article" date="2022" name="J. Am. Chem. Soc.">
        <title>Biosynthesis of Guanitoxin Enables Global Environmental Detection in Freshwater Cyanobacteria.</title>
        <authorList>
            <person name="Lima S.T."/>
            <person name="Fallon T.R."/>
            <person name="Cordoza J.L."/>
            <person name="Chekan J.R."/>
            <person name="Delbaje E."/>
            <person name="Hopiavuori A.R."/>
            <person name="Alvarenga D.O."/>
            <person name="Wood S.M."/>
            <person name="Luhavaya H."/>
            <person name="Baumgartner J.T."/>
            <person name="Dorr F.A."/>
            <person name="Etchegaray A."/>
            <person name="Pinto E."/>
            <person name="McKinnie S.M.K."/>
            <person name="Fiore M.F."/>
            <person name="Moore B.S."/>
        </authorList>
    </citation>
    <scope>NUCLEOTIDE SEQUENCE [LARGE SCALE GENOMIC DNA]</scope>
    <source>
        <strain evidence="3 4">ITEP-024</strain>
    </source>
</reference>
<dbReference type="PANTHER" id="PTHR45766:SF6">
    <property type="entry name" value="SWI_SNF-RELATED MATRIX-ASSOCIATED ACTIN-DEPENDENT REGULATOR OF CHROMATIN SUBFAMILY A-LIKE PROTEIN 1"/>
    <property type="match status" value="1"/>
</dbReference>
<organism evidence="3 4">
    <name type="scientific">Sphaerospermopsis torques-reginae ITEP-024</name>
    <dbReference type="NCBI Taxonomy" id="984208"/>
    <lineage>
        <taxon>Bacteria</taxon>
        <taxon>Bacillati</taxon>
        <taxon>Cyanobacteriota</taxon>
        <taxon>Cyanophyceae</taxon>
        <taxon>Nostocales</taxon>
        <taxon>Aphanizomenonaceae</taxon>
        <taxon>Sphaerospermopsis</taxon>
        <taxon>Sphaerospermopsis torques-reginae</taxon>
    </lineage>
</organism>
<dbReference type="RefSeq" id="WP_220609441.1">
    <property type="nucleotide sequence ID" value="NZ_CP080598.1"/>
</dbReference>
<feature type="domain" description="Helicase C-terminal" evidence="2">
    <location>
        <begin position="21"/>
        <end position="165"/>
    </location>
</feature>
<dbReference type="InterPro" id="IPR049730">
    <property type="entry name" value="SNF2/RAD54-like_C"/>
</dbReference>
<dbReference type="PROSITE" id="PS51194">
    <property type="entry name" value="HELICASE_CTER"/>
    <property type="match status" value="1"/>
</dbReference>
<dbReference type="SMART" id="SM00490">
    <property type="entry name" value="HELICc"/>
    <property type="match status" value="1"/>
</dbReference>
<accession>A0ABX8WYF4</accession>
<dbReference type="InterPro" id="IPR027417">
    <property type="entry name" value="P-loop_NTPase"/>
</dbReference>
<keyword evidence="3" id="KW-0067">ATP-binding</keyword>
<name>A0ABX8WYF4_9CYAN</name>
<dbReference type="GO" id="GO:0004386">
    <property type="term" value="F:helicase activity"/>
    <property type="evidence" value="ECO:0007669"/>
    <property type="project" value="UniProtKB-KW"/>
</dbReference>
<keyword evidence="3" id="KW-0547">Nucleotide-binding</keyword>
<evidence type="ECO:0000256" key="1">
    <source>
        <dbReference type="ARBA" id="ARBA00022801"/>
    </source>
</evidence>
<evidence type="ECO:0000313" key="3">
    <source>
        <dbReference type="EMBL" id="QYX31390.1"/>
    </source>
</evidence>
<dbReference type="Pfam" id="PF00271">
    <property type="entry name" value="Helicase_C"/>
    <property type="match status" value="1"/>
</dbReference>
<evidence type="ECO:0000313" key="4">
    <source>
        <dbReference type="Proteomes" id="UP000826540"/>
    </source>
</evidence>
<dbReference type="EMBL" id="CP080598">
    <property type="protein sequence ID" value="QYX31390.1"/>
    <property type="molecule type" value="Genomic_DNA"/>
</dbReference>
<dbReference type="Gene3D" id="3.40.50.300">
    <property type="entry name" value="P-loop containing nucleotide triphosphate hydrolases"/>
    <property type="match status" value="1"/>
</dbReference>
<gene>
    <name evidence="3" type="ORF">K2F26_21680</name>
</gene>
<keyword evidence="1" id="KW-0378">Hydrolase</keyword>
<protein>
    <submittedName>
        <fullName evidence="3">SWF/SNF helicase family protein</fullName>
    </submittedName>
</protein>